<organism evidence="3 4">
    <name type="scientific">Novispirillum itersonii</name>
    <name type="common">Aquaspirillum itersonii</name>
    <dbReference type="NCBI Taxonomy" id="189"/>
    <lineage>
        <taxon>Bacteria</taxon>
        <taxon>Pseudomonadati</taxon>
        <taxon>Pseudomonadota</taxon>
        <taxon>Alphaproteobacteria</taxon>
        <taxon>Rhodospirillales</taxon>
        <taxon>Novispirillaceae</taxon>
        <taxon>Novispirillum</taxon>
    </lineage>
</organism>
<protein>
    <submittedName>
        <fullName evidence="3">Putative RNA-binding Zn ribbon-like protein</fullName>
    </submittedName>
</protein>
<dbReference type="InterPro" id="IPR010852">
    <property type="entry name" value="ABATE"/>
</dbReference>
<evidence type="ECO:0000313" key="3">
    <source>
        <dbReference type="EMBL" id="MBB6208871.1"/>
    </source>
</evidence>
<dbReference type="InterPro" id="IPR021005">
    <property type="entry name" value="Znf_CGNR"/>
</dbReference>
<name>A0A7W9ZCD0_NOVIT</name>
<dbReference type="Pfam" id="PF11706">
    <property type="entry name" value="zf-CGNR"/>
    <property type="match status" value="1"/>
</dbReference>
<dbReference type="PANTHER" id="PTHR35525:SF3">
    <property type="entry name" value="BLL6575 PROTEIN"/>
    <property type="match status" value="1"/>
</dbReference>
<dbReference type="PANTHER" id="PTHR35525">
    <property type="entry name" value="BLL6575 PROTEIN"/>
    <property type="match status" value="1"/>
</dbReference>
<dbReference type="Gene3D" id="1.10.3300.10">
    <property type="entry name" value="Jann2411-like domain"/>
    <property type="match status" value="1"/>
</dbReference>
<evidence type="ECO:0000256" key="1">
    <source>
        <dbReference type="SAM" id="MobiDB-lite"/>
    </source>
</evidence>
<dbReference type="SUPFAM" id="SSF160904">
    <property type="entry name" value="Jann2411-like"/>
    <property type="match status" value="1"/>
</dbReference>
<dbReference type="InterPro" id="IPR023286">
    <property type="entry name" value="ABATE_dom_sf"/>
</dbReference>
<sequence length="219" mass="23242">MTTTGHSPGNGPLAHPSRAGTLHLLGNHPVLDFTNTSSGRGGEQWLDHLQQPDHLADWAIHAGILPQGCAMPALTVADLDRAVRLREALYRTLAQVSRRGDPAREDVAVIVAEHGRCLSVAGLVAAAGSPADPAFGWRWPQGGVAAILGPLVTAALPLLTAVPPDRLRCCPGQDCGWLFLDTTRNGRRRWCDMAVCGNRAKAGRHRASRKAGAGQEKAE</sequence>
<reference evidence="3 4" key="1">
    <citation type="submission" date="2020-08" db="EMBL/GenBank/DDBJ databases">
        <title>Genomic Encyclopedia of Type Strains, Phase IV (KMG-IV): sequencing the most valuable type-strain genomes for metagenomic binning, comparative biology and taxonomic classification.</title>
        <authorList>
            <person name="Goeker M."/>
        </authorList>
    </citation>
    <scope>NUCLEOTIDE SEQUENCE [LARGE SCALE GENOMIC DNA]</scope>
    <source>
        <strain evidence="3 4">DSM 11590</strain>
    </source>
</reference>
<accession>A0A7W9ZCD0</accession>
<keyword evidence="4" id="KW-1185">Reference proteome</keyword>
<dbReference type="Proteomes" id="UP000544872">
    <property type="component" value="Unassembled WGS sequence"/>
</dbReference>
<dbReference type="AlphaFoldDB" id="A0A7W9ZCD0"/>
<evidence type="ECO:0000313" key="4">
    <source>
        <dbReference type="Proteomes" id="UP000544872"/>
    </source>
</evidence>
<feature type="domain" description="Zinc finger CGNR" evidence="2">
    <location>
        <begin position="166"/>
        <end position="207"/>
    </location>
</feature>
<dbReference type="EMBL" id="JACIIX010000001">
    <property type="protein sequence ID" value="MBB6208871.1"/>
    <property type="molecule type" value="Genomic_DNA"/>
</dbReference>
<gene>
    <name evidence="3" type="ORF">FHS48_000252</name>
</gene>
<dbReference type="Pfam" id="PF07336">
    <property type="entry name" value="ABATE"/>
    <property type="match status" value="1"/>
</dbReference>
<proteinExistence type="predicted"/>
<evidence type="ECO:0000259" key="2">
    <source>
        <dbReference type="Pfam" id="PF11706"/>
    </source>
</evidence>
<feature type="region of interest" description="Disordered" evidence="1">
    <location>
        <begin position="1"/>
        <end position="21"/>
    </location>
</feature>
<comment type="caution">
    <text evidence="3">The sequence shown here is derived from an EMBL/GenBank/DDBJ whole genome shotgun (WGS) entry which is preliminary data.</text>
</comment>
<dbReference type="RefSeq" id="WP_184260414.1">
    <property type="nucleotide sequence ID" value="NZ_JACIIX010000001.1"/>
</dbReference>